<name>A0A9N9WWQ8_9DIPT</name>
<accession>A0A9N9WWQ8</accession>
<dbReference type="OrthoDB" id="8000451at2759"/>
<dbReference type="InterPro" id="IPR000618">
    <property type="entry name" value="Insect_cuticle"/>
</dbReference>
<dbReference type="InterPro" id="IPR031311">
    <property type="entry name" value="CHIT_BIND_RR_consensus"/>
</dbReference>
<keyword evidence="3" id="KW-0732">Signal</keyword>
<organism evidence="4 5">
    <name type="scientific">Chironomus riparius</name>
    <dbReference type="NCBI Taxonomy" id="315576"/>
    <lineage>
        <taxon>Eukaryota</taxon>
        <taxon>Metazoa</taxon>
        <taxon>Ecdysozoa</taxon>
        <taxon>Arthropoda</taxon>
        <taxon>Hexapoda</taxon>
        <taxon>Insecta</taxon>
        <taxon>Pterygota</taxon>
        <taxon>Neoptera</taxon>
        <taxon>Endopterygota</taxon>
        <taxon>Diptera</taxon>
        <taxon>Nematocera</taxon>
        <taxon>Chironomoidea</taxon>
        <taxon>Chironomidae</taxon>
        <taxon>Chironominae</taxon>
        <taxon>Chironomus</taxon>
    </lineage>
</organism>
<keyword evidence="5" id="KW-1185">Reference proteome</keyword>
<feature type="signal peptide" evidence="3">
    <location>
        <begin position="1"/>
        <end position="18"/>
    </location>
</feature>
<evidence type="ECO:0000313" key="4">
    <source>
        <dbReference type="EMBL" id="CAG9806925.1"/>
    </source>
</evidence>
<keyword evidence="1 2" id="KW-0193">Cuticle</keyword>
<evidence type="ECO:0000256" key="2">
    <source>
        <dbReference type="PROSITE-ProRule" id="PRU00497"/>
    </source>
</evidence>
<proteinExistence type="predicted"/>
<dbReference type="Pfam" id="PF00379">
    <property type="entry name" value="Chitin_bind_4"/>
    <property type="match status" value="1"/>
</dbReference>
<evidence type="ECO:0000313" key="5">
    <source>
        <dbReference type="Proteomes" id="UP001153620"/>
    </source>
</evidence>
<dbReference type="GO" id="GO:0042302">
    <property type="term" value="F:structural constituent of cuticle"/>
    <property type="evidence" value="ECO:0007669"/>
    <property type="project" value="UniProtKB-UniRule"/>
</dbReference>
<feature type="chain" id="PRO_5040185440" evidence="3">
    <location>
        <begin position="19"/>
        <end position="143"/>
    </location>
</feature>
<dbReference type="PROSITE" id="PS00233">
    <property type="entry name" value="CHIT_BIND_RR_1"/>
    <property type="match status" value="1"/>
</dbReference>
<dbReference type="AlphaFoldDB" id="A0A9N9WWQ8"/>
<dbReference type="PRINTS" id="PR00947">
    <property type="entry name" value="CUTICLE"/>
</dbReference>
<evidence type="ECO:0000256" key="1">
    <source>
        <dbReference type="ARBA" id="ARBA00022460"/>
    </source>
</evidence>
<reference evidence="4" key="2">
    <citation type="submission" date="2022-10" db="EMBL/GenBank/DDBJ databases">
        <authorList>
            <consortium name="ENA_rothamsted_submissions"/>
            <consortium name="culmorum"/>
            <person name="King R."/>
        </authorList>
    </citation>
    <scope>NUCLEOTIDE SEQUENCE</scope>
</reference>
<dbReference type="PROSITE" id="PS51155">
    <property type="entry name" value="CHIT_BIND_RR_2"/>
    <property type="match status" value="1"/>
</dbReference>
<evidence type="ECO:0000256" key="3">
    <source>
        <dbReference type="SAM" id="SignalP"/>
    </source>
</evidence>
<reference evidence="4" key="1">
    <citation type="submission" date="2022-01" db="EMBL/GenBank/DDBJ databases">
        <authorList>
            <person name="King R."/>
        </authorList>
    </citation>
    <scope>NUCLEOTIDE SEQUENCE</scope>
</reference>
<dbReference type="Proteomes" id="UP001153620">
    <property type="component" value="Chromosome 3"/>
</dbReference>
<protein>
    <submittedName>
        <fullName evidence="4">Uncharacterized protein</fullName>
    </submittedName>
</protein>
<sequence>MSKLIIPVLSLIIIYVHCAPSPQSDDVEIQGINNQINGAEFDYKFTLEDGHERQQQRKEVDGAHVVIGFYKYVDPDGKERKIYYKADKKGYQVSYDKPFDFPSESESERLSSAYLPPKENLIRDVIAPSNEYLPPSNSYLPPN</sequence>
<gene>
    <name evidence="4" type="ORF">CHIRRI_LOCUS9778</name>
</gene>
<dbReference type="EMBL" id="OU895879">
    <property type="protein sequence ID" value="CAG9806925.1"/>
    <property type="molecule type" value="Genomic_DNA"/>
</dbReference>